<comment type="pathway">
    <text evidence="9">Protein modification; protein lipoylation via endogenous pathway; protein N(6)-(lipoyl)lysine from octanoyl-[acyl-carrier-protein]: step 2/2.</text>
</comment>
<evidence type="ECO:0000259" key="10">
    <source>
        <dbReference type="PROSITE" id="PS51918"/>
    </source>
</evidence>
<dbReference type="InterPro" id="IPR058240">
    <property type="entry name" value="rSAM_sf"/>
</dbReference>
<organism evidence="11 12">
    <name type="scientific">Aerophobetes bacterium</name>
    <dbReference type="NCBI Taxonomy" id="2030807"/>
    <lineage>
        <taxon>Bacteria</taxon>
        <taxon>Candidatus Aerophobota</taxon>
    </lineage>
</organism>
<comment type="catalytic activity">
    <reaction evidence="8 9">
        <text>[[Fe-S] cluster scaffold protein carrying a second [4Fe-4S](2+) cluster] + N(6)-octanoyl-L-lysyl-[protein] + 2 oxidized [2Fe-2S]-[ferredoxin] + 2 S-adenosyl-L-methionine + 4 H(+) = [[Fe-S] cluster scaffold protein] + N(6)-[(R)-dihydrolipoyl]-L-lysyl-[protein] + 4 Fe(3+) + 2 hydrogen sulfide + 2 5'-deoxyadenosine + 2 L-methionine + 2 reduced [2Fe-2S]-[ferredoxin]</text>
        <dbReference type="Rhea" id="RHEA:16585"/>
        <dbReference type="Rhea" id="RHEA-COMP:9928"/>
        <dbReference type="Rhea" id="RHEA-COMP:10000"/>
        <dbReference type="Rhea" id="RHEA-COMP:10001"/>
        <dbReference type="Rhea" id="RHEA-COMP:10475"/>
        <dbReference type="Rhea" id="RHEA-COMP:14568"/>
        <dbReference type="Rhea" id="RHEA-COMP:14569"/>
        <dbReference type="ChEBI" id="CHEBI:15378"/>
        <dbReference type="ChEBI" id="CHEBI:17319"/>
        <dbReference type="ChEBI" id="CHEBI:29034"/>
        <dbReference type="ChEBI" id="CHEBI:29919"/>
        <dbReference type="ChEBI" id="CHEBI:33722"/>
        <dbReference type="ChEBI" id="CHEBI:33737"/>
        <dbReference type="ChEBI" id="CHEBI:33738"/>
        <dbReference type="ChEBI" id="CHEBI:57844"/>
        <dbReference type="ChEBI" id="CHEBI:59789"/>
        <dbReference type="ChEBI" id="CHEBI:78809"/>
        <dbReference type="ChEBI" id="CHEBI:83100"/>
        <dbReference type="EC" id="2.8.1.8"/>
    </reaction>
</comment>
<feature type="binding site" evidence="9">
    <location>
        <position position="63"/>
    </location>
    <ligand>
        <name>[4Fe-4S] cluster</name>
        <dbReference type="ChEBI" id="CHEBI:49883"/>
        <label>2</label>
        <note>4Fe-4S-S-AdoMet</note>
    </ligand>
</feature>
<evidence type="ECO:0000256" key="8">
    <source>
        <dbReference type="ARBA" id="ARBA00047326"/>
    </source>
</evidence>
<keyword evidence="7 9" id="KW-0411">Iron-sulfur</keyword>
<dbReference type="EMBL" id="QMQA01000038">
    <property type="protein sequence ID" value="RLE14575.1"/>
    <property type="molecule type" value="Genomic_DNA"/>
</dbReference>
<feature type="binding site" evidence="9">
    <location>
        <position position="66"/>
    </location>
    <ligand>
        <name>[4Fe-4S] cluster</name>
        <dbReference type="ChEBI" id="CHEBI:49883"/>
        <label>2</label>
        <note>4Fe-4S-S-AdoMet</note>
    </ligand>
</feature>
<evidence type="ECO:0000256" key="2">
    <source>
        <dbReference type="ARBA" id="ARBA00022490"/>
    </source>
</evidence>
<reference evidence="11 12" key="1">
    <citation type="submission" date="2018-06" db="EMBL/GenBank/DDBJ databases">
        <title>Extensive metabolic versatility and redundancy in microbially diverse, dynamic hydrothermal sediments.</title>
        <authorList>
            <person name="Dombrowski N."/>
            <person name="Teske A."/>
            <person name="Baker B.J."/>
        </authorList>
    </citation>
    <scope>NUCLEOTIDE SEQUENCE [LARGE SCALE GENOMIC DNA]</scope>
    <source>
        <strain evidence="11">B3_G15</strain>
    </source>
</reference>
<dbReference type="Gene3D" id="3.20.20.70">
    <property type="entry name" value="Aldolase class I"/>
    <property type="match status" value="1"/>
</dbReference>
<comment type="subcellular location">
    <subcellularLocation>
        <location evidence="9">Cytoplasm</location>
    </subcellularLocation>
</comment>
<dbReference type="InterPro" id="IPR003698">
    <property type="entry name" value="Lipoyl_synth"/>
</dbReference>
<dbReference type="InterPro" id="IPR006638">
    <property type="entry name" value="Elp3/MiaA/NifB-like_rSAM"/>
</dbReference>
<dbReference type="InterPro" id="IPR007197">
    <property type="entry name" value="rSAM"/>
</dbReference>
<evidence type="ECO:0000313" key="12">
    <source>
        <dbReference type="Proteomes" id="UP000280417"/>
    </source>
</evidence>
<dbReference type="GO" id="GO:0051539">
    <property type="term" value="F:4 iron, 4 sulfur cluster binding"/>
    <property type="evidence" value="ECO:0007669"/>
    <property type="project" value="UniProtKB-UniRule"/>
</dbReference>
<dbReference type="SMART" id="SM00729">
    <property type="entry name" value="Elp3"/>
    <property type="match status" value="1"/>
</dbReference>
<dbReference type="FunFam" id="3.20.20.70:FF:000040">
    <property type="entry name" value="Lipoyl synthase"/>
    <property type="match status" value="1"/>
</dbReference>
<feature type="binding site" evidence="9">
    <location>
        <position position="59"/>
    </location>
    <ligand>
        <name>[4Fe-4S] cluster</name>
        <dbReference type="ChEBI" id="CHEBI:49883"/>
        <label>2</label>
        <note>4Fe-4S-S-AdoMet</note>
    </ligand>
</feature>
<sequence length="288" mass="32361">MRLPSWLTKRISSLEMVEEMERLLSSLSLHTVCQEAKCPNIGECFSQKTATFMILGNRCTRACRFCAVKKGNPLPPDPEEAENVAKAVFILGLRYVVITSVTRDDLPDGGAEQFARTINSIKKLCGKKTFVELLIPDFGGSVSSLKKVLEAEPFVVNHNLETVPRLYPEVRPGANYQRSIQLLKKCKEISPTVYTKSGLMVGLGEKMDEVVQVMKELRTAGCDILTIGQYLRPSPEHLEVREFIPPQTFAHYKEIACSLGFLYVASSPFVRSSYMAKNWLNSLKKYDQ</sequence>
<dbReference type="PIRSF" id="PIRSF005963">
    <property type="entry name" value="Lipoyl_synth"/>
    <property type="match status" value="1"/>
</dbReference>
<comment type="similarity">
    <text evidence="9">Belongs to the radical SAM superfamily. Lipoyl synthase family.</text>
</comment>
<dbReference type="NCBIfam" id="NF004019">
    <property type="entry name" value="PRK05481.1"/>
    <property type="match status" value="1"/>
</dbReference>
<name>A0A662DGG8_UNCAE</name>
<dbReference type="AlphaFoldDB" id="A0A662DGG8"/>
<feature type="domain" description="Radical SAM core" evidence="10">
    <location>
        <begin position="45"/>
        <end position="262"/>
    </location>
</feature>
<evidence type="ECO:0000256" key="5">
    <source>
        <dbReference type="ARBA" id="ARBA00022723"/>
    </source>
</evidence>
<dbReference type="GO" id="GO:0016992">
    <property type="term" value="F:lipoate synthase activity"/>
    <property type="evidence" value="ECO:0007669"/>
    <property type="project" value="UniProtKB-UniRule"/>
</dbReference>
<evidence type="ECO:0000256" key="1">
    <source>
        <dbReference type="ARBA" id="ARBA00022485"/>
    </source>
</evidence>
<accession>A0A662DGG8</accession>
<dbReference type="SFLD" id="SFLDS00029">
    <property type="entry name" value="Radical_SAM"/>
    <property type="match status" value="1"/>
</dbReference>
<keyword evidence="6 9" id="KW-0408">Iron</keyword>
<protein>
    <recommendedName>
        <fullName evidence="9">Lipoyl synthase</fullName>
        <ecNumber evidence="9">2.8.1.8</ecNumber>
    </recommendedName>
    <alternativeName>
        <fullName evidence="9">Lip-syn</fullName>
        <shortName evidence="9">LS</shortName>
    </alternativeName>
    <alternativeName>
        <fullName evidence="9">Lipoate synthase</fullName>
    </alternativeName>
    <alternativeName>
        <fullName evidence="9">Lipoic acid synthase</fullName>
    </alternativeName>
    <alternativeName>
        <fullName evidence="9">Sulfur insertion protein LipA</fullName>
    </alternativeName>
</protein>
<feature type="binding site" evidence="9">
    <location>
        <position position="273"/>
    </location>
    <ligand>
        <name>[4Fe-4S] cluster</name>
        <dbReference type="ChEBI" id="CHEBI:49883"/>
        <label>1</label>
    </ligand>
</feature>
<feature type="binding site" evidence="9">
    <location>
        <position position="38"/>
    </location>
    <ligand>
        <name>[4Fe-4S] cluster</name>
        <dbReference type="ChEBI" id="CHEBI:49883"/>
        <label>1</label>
    </ligand>
</feature>
<evidence type="ECO:0000256" key="7">
    <source>
        <dbReference type="ARBA" id="ARBA00023014"/>
    </source>
</evidence>
<dbReference type="PANTHER" id="PTHR10949:SF0">
    <property type="entry name" value="LIPOYL SYNTHASE, MITOCHONDRIAL"/>
    <property type="match status" value="1"/>
</dbReference>
<proteinExistence type="inferred from homology"/>
<dbReference type="NCBIfam" id="NF009544">
    <property type="entry name" value="PRK12928.1"/>
    <property type="match status" value="1"/>
</dbReference>
<dbReference type="EC" id="2.8.1.8" evidence="9"/>
<dbReference type="GO" id="GO:0009249">
    <property type="term" value="P:protein lipoylation"/>
    <property type="evidence" value="ECO:0007669"/>
    <property type="project" value="UniProtKB-UniRule"/>
</dbReference>
<dbReference type="Pfam" id="PF04055">
    <property type="entry name" value="Radical_SAM"/>
    <property type="match status" value="1"/>
</dbReference>
<feature type="binding site" evidence="9">
    <location>
        <position position="33"/>
    </location>
    <ligand>
        <name>[4Fe-4S] cluster</name>
        <dbReference type="ChEBI" id="CHEBI:49883"/>
        <label>1</label>
    </ligand>
</feature>
<keyword evidence="3 9" id="KW-0808">Transferase</keyword>
<dbReference type="Proteomes" id="UP000280417">
    <property type="component" value="Unassembled WGS sequence"/>
</dbReference>
<comment type="caution">
    <text evidence="11">The sequence shown here is derived from an EMBL/GenBank/DDBJ whole genome shotgun (WGS) entry which is preliminary data.</text>
</comment>
<dbReference type="SFLD" id="SFLDG01058">
    <property type="entry name" value="lipoyl_synthase_like"/>
    <property type="match status" value="1"/>
</dbReference>
<dbReference type="GO" id="GO:0005737">
    <property type="term" value="C:cytoplasm"/>
    <property type="evidence" value="ECO:0007669"/>
    <property type="project" value="UniProtKB-SubCell"/>
</dbReference>
<evidence type="ECO:0000256" key="4">
    <source>
        <dbReference type="ARBA" id="ARBA00022691"/>
    </source>
</evidence>
<dbReference type="CDD" id="cd01335">
    <property type="entry name" value="Radical_SAM"/>
    <property type="match status" value="1"/>
</dbReference>
<comment type="cofactor">
    <cofactor evidence="9">
        <name>[4Fe-4S] cluster</name>
        <dbReference type="ChEBI" id="CHEBI:49883"/>
    </cofactor>
    <text evidence="9">Binds 2 [4Fe-4S] clusters per subunit. One cluster is coordinated with 3 cysteines and an exchangeable S-adenosyl-L-methionine.</text>
</comment>
<feature type="binding site" evidence="9">
    <location>
        <position position="44"/>
    </location>
    <ligand>
        <name>[4Fe-4S] cluster</name>
        <dbReference type="ChEBI" id="CHEBI:49883"/>
        <label>1</label>
    </ligand>
</feature>
<dbReference type="GO" id="GO:0046872">
    <property type="term" value="F:metal ion binding"/>
    <property type="evidence" value="ECO:0007669"/>
    <property type="project" value="UniProtKB-KW"/>
</dbReference>
<dbReference type="PANTHER" id="PTHR10949">
    <property type="entry name" value="LIPOYL SYNTHASE"/>
    <property type="match status" value="1"/>
</dbReference>
<gene>
    <name evidence="9 11" type="primary">lipA</name>
    <name evidence="11" type="ORF">DRJ04_02130</name>
</gene>
<keyword evidence="2 9" id="KW-0963">Cytoplasm</keyword>
<dbReference type="PROSITE" id="PS51918">
    <property type="entry name" value="RADICAL_SAM"/>
    <property type="match status" value="1"/>
</dbReference>
<evidence type="ECO:0000256" key="3">
    <source>
        <dbReference type="ARBA" id="ARBA00022679"/>
    </source>
</evidence>
<dbReference type="InterPro" id="IPR013785">
    <property type="entry name" value="Aldolase_TIM"/>
</dbReference>
<keyword evidence="4 9" id="KW-0949">S-adenosyl-L-methionine</keyword>
<evidence type="ECO:0000256" key="9">
    <source>
        <dbReference type="HAMAP-Rule" id="MF_00206"/>
    </source>
</evidence>
<evidence type="ECO:0000256" key="6">
    <source>
        <dbReference type="ARBA" id="ARBA00023004"/>
    </source>
</evidence>
<dbReference type="NCBIfam" id="TIGR00510">
    <property type="entry name" value="lipA"/>
    <property type="match status" value="1"/>
</dbReference>
<dbReference type="SUPFAM" id="SSF102114">
    <property type="entry name" value="Radical SAM enzymes"/>
    <property type="match status" value="1"/>
</dbReference>
<comment type="function">
    <text evidence="9">Catalyzes the radical-mediated insertion of two sulfur atoms into the C-6 and C-8 positions of the octanoyl moiety bound to the lipoyl domains of lipoate-dependent enzymes, thereby converting the octanoylated domains into lipoylated derivatives.</text>
</comment>
<dbReference type="UniPathway" id="UPA00538">
    <property type="reaction ID" value="UER00593"/>
</dbReference>
<keyword evidence="1 9" id="KW-0004">4Fe-4S</keyword>
<keyword evidence="5 9" id="KW-0479">Metal-binding</keyword>
<dbReference type="SFLD" id="SFLDF00271">
    <property type="entry name" value="lipoyl_synthase"/>
    <property type="match status" value="1"/>
</dbReference>
<dbReference type="HAMAP" id="MF_00206">
    <property type="entry name" value="Lipoyl_synth"/>
    <property type="match status" value="1"/>
</dbReference>
<evidence type="ECO:0000313" key="11">
    <source>
        <dbReference type="EMBL" id="RLE14575.1"/>
    </source>
</evidence>